<reference evidence="1" key="1">
    <citation type="submission" date="2022-11" db="EMBL/GenBank/DDBJ databases">
        <authorList>
            <person name="Kikuchi T."/>
        </authorList>
    </citation>
    <scope>NUCLEOTIDE SEQUENCE</scope>
    <source>
        <strain evidence="1">PS1010</strain>
    </source>
</reference>
<dbReference type="EMBL" id="CANHGI010000006">
    <property type="protein sequence ID" value="CAI5455413.1"/>
    <property type="molecule type" value="Genomic_DNA"/>
</dbReference>
<organism evidence="1 2">
    <name type="scientific">Caenorhabditis angaria</name>
    <dbReference type="NCBI Taxonomy" id="860376"/>
    <lineage>
        <taxon>Eukaryota</taxon>
        <taxon>Metazoa</taxon>
        <taxon>Ecdysozoa</taxon>
        <taxon>Nematoda</taxon>
        <taxon>Chromadorea</taxon>
        <taxon>Rhabditida</taxon>
        <taxon>Rhabditina</taxon>
        <taxon>Rhabditomorpha</taxon>
        <taxon>Rhabditoidea</taxon>
        <taxon>Rhabditidae</taxon>
        <taxon>Peloderinae</taxon>
        <taxon>Caenorhabditis</taxon>
    </lineage>
</organism>
<evidence type="ECO:0000313" key="2">
    <source>
        <dbReference type="Proteomes" id="UP001152747"/>
    </source>
</evidence>
<dbReference type="Proteomes" id="UP001152747">
    <property type="component" value="Unassembled WGS sequence"/>
</dbReference>
<name>A0A9P1NBY6_9PELO</name>
<keyword evidence="2" id="KW-1185">Reference proteome</keyword>
<accession>A0A9P1NBY6</accession>
<evidence type="ECO:0000313" key="1">
    <source>
        <dbReference type="EMBL" id="CAI5455413.1"/>
    </source>
</evidence>
<proteinExistence type="predicted"/>
<gene>
    <name evidence="1" type="ORF">CAMP_LOCUS18050</name>
</gene>
<protein>
    <submittedName>
        <fullName evidence="1">Uncharacterized protein</fullName>
    </submittedName>
</protein>
<comment type="caution">
    <text evidence="1">The sequence shown here is derived from an EMBL/GenBank/DDBJ whole genome shotgun (WGS) entry which is preliminary data.</text>
</comment>
<sequence length="273" mass="31073">MATNNVINIFTDDSKSSCLLNNCLGETLEDVPSFENTCHLFDFDDNEGRQNSAGTACNATIKLYNNQLDLSISSVLNNKISKIIPLADWKLVFQNANCHILTIETDGNLPVELLDQVLCCDSIGDIKYYGPYLEEHVLNKLSMVALNHVEAKVQCWKAGMAGTTKLTLLDITDHVDDLYDLVEVMKFVPDVNIRMTCNAFRDSAHSVFDLRNMHCIPDWQFIIDQLENKDDADFLFSVFEKMIYELFGEDVYCEMDFDPENNHLFMTVLSDSY</sequence>
<dbReference type="AlphaFoldDB" id="A0A9P1NBY6"/>